<dbReference type="AlphaFoldDB" id="A0A1X4G9N0"/>
<evidence type="ECO:0000313" key="2">
    <source>
        <dbReference type="EMBL" id="OSO93869.1"/>
    </source>
</evidence>
<dbReference type="Pfam" id="PF11249">
    <property type="entry name" value="DUF3047"/>
    <property type="match status" value="1"/>
</dbReference>
<dbReference type="Proteomes" id="UP000192997">
    <property type="component" value="Unassembled WGS sequence"/>
</dbReference>
<accession>A0A1X4G9N0</accession>
<protein>
    <recommendedName>
        <fullName evidence="4">DUF3047 domain-containing protein</fullName>
    </recommendedName>
</protein>
<name>A0A1X4G9N0_9CYAN</name>
<evidence type="ECO:0000256" key="1">
    <source>
        <dbReference type="SAM" id="SignalP"/>
    </source>
</evidence>
<evidence type="ECO:0008006" key="4">
    <source>
        <dbReference type="Google" id="ProtNLM"/>
    </source>
</evidence>
<feature type="chain" id="PRO_5012439886" description="DUF3047 domain-containing protein" evidence="1">
    <location>
        <begin position="34"/>
        <end position="259"/>
    </location>
</feature>
<proteinExistence type="predicted"/>
<keyword evidence="1" id="KW-0732">Signal</keyword>
<dbReference type="InterPro" id="IPR021409">
    <property type="entry name" value="DUF3047"/>
</dbReference>
<evidence type="ECO:0000313" key="3">
    <source>
        <dbReference type="Proteomes" id="UP000192997"/>
    </source>
</evidence>
<feature type="signal peptide" evidence="1">
    <location>
        <begin position="1"/>
        <end position="33"/>
    </location>
</feature>
<comment type="caution">
    <text evidence="2">The sequence shown here is derived from an EMBL/GenBank/DDBJ whole genome shotgun (WGS) entry which is preliminary data.</text>
</comment>
<reference evidence="3" key="1">
    <citation type="submission" date="2017-04" db="EMBL/GenBank/DDBJ databases">
        <authorList>
            <person name="Abreu V.A."/>
            <person name="Popin R.V."/>
            <person name="Rigonato J."/>
            <person name="Andreote A.P."/>
            <person name="Schaker P.C."/>
            <person name="Hoff-Risseti C."/>
            <person name="Alvarenga D.O."/>
            <person name="Varani A.M."/>
            <person name="Fiore M.F."/>
        </authorList>
    </citation>
    <scope>NUCLEOTIDE SEQUENCE [LARGE SCALE GENOMIC DNA]</scope>
    <source>
        <strain evidence="3">CENA303</strain>
    </source>
</reference>
<sequence>MPAAFAFAFARVAPVVRMACLALPALIAPVAGAQALPPLATADGAIAAPWRVVGYPAAHRQIPPTRFLPGERDGVRGVQVIADRSYGTLALALRDTAPAPLRWRWRLDRPLDLPANGPTLLDKAGDDAALKVCAMFDHPLARVPFIERQVLRLARSAAGEALPAATVCYVWDARHPTGTEGANPHSRRVRFVVQRGQGEPTGRWLNERVDPGADFLRLFADEHPAGEPPPRLTQIVIGADADNTASGSEGWVADPQWAR</sequence>
<organism evidence="2 3">
    <name type="scientific">Cylindrospermopsis raciborskii CENA303</name>
    <dbReference type="NCBI Taxonomy" id="1170769"/>
    <lineage>
        <taxon>Bacteria</taxon>
        <taxon>Bacillati</taxon>
        <taxon>Cyanobacteriota</taxon>
        <taxon>Cyanophyceae</taxon>
        <taxon>Nostocales</taxon>
        <taxon>Aphanizomenonaceae</taxon>
        <taxon>Cylindrospermopsis</taxon>
    </lineage>
</organism>
<gene>
    <name evidence="2" type="ORF">B7O87_05190</name>
</gene>
<dbReference type="EMBL" id="NBYN01000019">
    <property type="protein sequence ID" value="OSO93869.1"/>
    <property type="molecule type" value="Genomic_DNA"/>
</dbReference>